<feature type="region of interest" description="Disordered" evidence="1">
    <location>
        <begin position="1"/>
        <end position="35"/>
    </location>
</feature>
<dbReference type="RefSeq" id="WP_310459107.1">
    <property type="nucleotide sequence ID" value="NZ_JAVKPH010000041.1"/>
</dbReference>
<gene>
    <name evidence="2" type="ORF">RGD00_20480</name>
</gene>
<dbReference type="EMBL" id="JAVKPH010000041">
    <property type="protein sequence ID" value="MDR5654994.1"/>
    <property type="molecule type" value="Genomic_DNA"/>
</dbReference>
<evidence type="ECO:0000313" key="2">
    <source>
        <dbReference type="EMBL" id="MDR5654994.1"/>
    </source>
</evidence>
<name>A0ABU1FDL4_9RHOB</name>
<accession>A0ABU1FDL4</accession>
<proteinExistence type="predicted"/>
<dbReference type="Proteomes" id="UP001247754">
    <property type="component" value="Unassembled WGS sequence"/>
</dbReference>
<reference evidence="2 3" key="1">
    <citation type="submission" date="2023-09" db="EMBL/GenBank/DDBJ databases">
        <title>Xinfangfangia sedmenti sp. nov., isolated the sedment.</title>
        <authorList>
            <person name="Xu L."/>
        </authorList>
    </citation>
    <scope>NUCLEOTIDE SEQUENCE [LARGE SCALE GENOMIC DNA]</scope>
    <source>
        <strain evidence="2 3">LG-4</strain>
    </source>
</reference>
<keyword evidence="3" id="KW-1185">Reference proteome</keyword>
<evidence type="ECO:0000313" key="3">
    <source>
        <dbReference type="Proteomes" id="UP001247754"/>
    </source>
</evidence>
<protein>
    <submittedName>
        <fullName evidence="2">Uncharacterized protein</fullName>
    </submittedName>
</protein>
<evidence type="ECO:0000256" key="1">
    <source>
        <dbReference type="SAM" id="MobiDB-lite"/>
    </source>
</evidence>
<comment type="caution">
    <text evidence="2">The sequence shown here is derived from an EMBL/GenBank/DDBJ whole genome shotgun (WGS) entry which is preliminary data.</text>
</comment>
<organism evidence="2 3">
    <name type="scientific">Ruixingdingia sedimenti</name>
    <dbReference type="NCBI Taxonomy" id="3073604"/>
    <lineage>
        <taxon>Bacteria</taxon>
        <taxon>Pseudomonadati</taxon>
        <taxon>Pseudomonadota</taxon>
        <taxon>Alphaproteobacteria</taxon>
        <taxon>Rhodobacterales</taxon>
        <taxon>Paracoccaceae</taxon>
        <taxon>Ruixingdingia</taxon>
    </lineage>
</organism>
<sequence length="98" mass="10730">MAVLERSGWPYPISGVTPHPREQGEGFTPSSGGPAFGARICNRRIEGKGIDRERGGCDHHPAASPTCKLFDFGSFSKRAPEIELFNRQGINLCNFNLL</sequence>